<protein>
    <submittedName>
        <fullName evidence="3">Uncharacterized protein</fullName>
    </submittedName>
</protein>
<gene>
    <name evidence="3" type="ORF">SEMRO_1025_G232810.1</name>
</gene>
<keyword evidence="4" id="KW-1185">Reference proteome</keyword>
<dbReference type="EMBL" id="CAICTM010001023">
    <property type="protein sequence ID" value="CAB9519550.1"/>
    <property type="molecule type" value="Genomic_DNA"/>
</dbReference>
<name>A0A9N8HNZ7_9STRA</name>
<comment type="caution">
    <text evidence="3">The sequence shown here is derived from an EMBL/GenBank/DDBJ whole genome shotgun (WGS) entry which is preliminary data.</text>
</comment>
<keyword evidence="2" id="KW-0472">Membrane</keyword>
<evidence type="ECO:0000256" key="1">
    <source>
        <dbReference type="SAM" id="MobiDB-lite"/>
    </source>
</evidence>
<organism evidence="3 4">
    <name type="scientific">Seminavis robusta</name>
    <dbReference type="NCBI Taxonomy" id="568900"/>
    <lineage>
        <taxon>Eukaryota</taxon>
        <taxon>Sar</taxon>
        <taxon>Stramenopiles</taxon>
        <taxon>Ochrophyta</taxon>
        <taxon>Bacillariophyta</taxon>
        <taxon>Bacillariophyceae</taxon>
        <taxon>Bacillariophycidae</taxon>
        <taxon>Naviculales</taxon>
        <taxon>Naviculaceae</taxon>
        <taxon>Seminavis</taxon>
    </lineage>
</organism>
<evidence type="ECO:0000256" key="2">
    <source>
        <dbReference type="SAM" id="Phobius"/>
    </source>
</evidence>
<feature type="transmembrane region" description="Helical" evidence="2">
    <location>
        <begin position="12"/>
        <end position="30"/>
    </location>
</feature>
<dbReference type="Proteomes" id="UP001153069">
    <property type="component" value="Unassembled WGS sequence"/>
</dbReference>
<accession>A0A9N8HNZ7</accession>
<proteinExistence type="predicted"/>
<evidence type="ECO:0000313" key="4">
    <source>
        <dbReference type="Proteomes" id="UP001153069"/>
    </source>
</evidence>
<evidence type="ECO:0000313" key="3">
    <source>
        <dbReference type="EMBL" id="CAB9519550.1"/>
    </source>
</evidence>
<sequence length="229" mass="25214">MTGAAASSGHGRPLVSMVVWSILFFVLPFCDQVMGLQNIKITKPTQYRGRRTMEPMKPLDAIALSDTPSTTEDDPILLPPSSSKRSNRTGRGAGGDTACIAEPPTTNDVPAEQINLKTEQPFVTPIKLSRKQLVRPRALLKTRRKKYEIMEYQVGSSGDVALVHPQLLATNNVQKMLKQAVYRFAKAFAAYLVFALVCEDVTGFMRTDPFNMLVFLCLWTATSTAGSSE</sequence>
<reference evidence="3" key="1">
    <citation type="submission" date="2020-06" db="EMBL/GenBank/DDBJ databases">
        <authorList>
            <consortium name="Plant Systems Biology data submission"/>
        </authorList>
    </citation>
    <scope>NUCLEOTIDE SEQUENCE</scope>
    <source>
        <strain evidence="3">D6</strain>
    </source>
</reference>
<feature type="region of interest" description="Disordered" evidence="1">
    <location>
        <begin position="64"/>
        <end position="104"/>
    </location>
</feature>
<keyword evidence="2" id="KW-1133">Transmembrane helix</keyword>
<dbReference type="AlphaFoldDB" id="A0A9N8HNZ7"/>
<keyword evidence="2" id="KW-0812">Transmembrane</keyword>